<protein>
    <submittedName>
        <fullName evidence="1">Uncharacterized protein</fullName>
    </submittedName>
</protein>
<accession>A0A096Y687</accession>
<evidence type="ECO:0000313" key="1">
    <source>
        <dbReference type="EMBL" id="AIM49583.1"/>
    </source>
</evidence>
<proteinExistence type="predicted"/>
<organism evidence="1">
    <name type="scientific">Aeromonas salmonicida subsp. salmonicida</name>
    <dbReference type="NCBI Taxonomy" id="29491"/>
    <lineage>
        <taxon>Bacteria</taxon>
        <taxon>Pseudomonadati</taxon>
        <taxon>Pseudomonadota</taxon>
        <taxon>Gammaproteobacteria</taxon>
        <taxon>Aeromonadales</taxon>
        <taxon>Aeromonadaceae</taxon>
        <taxon>Aeromonas</taxon>
    </lineage>
</organism>
<dbReference type="RefSeq" id="WP_000410925.1">
    <property type="nucleotide sequence ID" value="NZ_JRYW01000016.1"/>
</dbReference>
<reference evidence="1" key="1">
    <citation type="journal article" date="2014" name="Antimicrob. Agents Chemother.">
        <title>Detection of variants of the pRAS3, pAB5S9, and pSN254 plasmids in Aeromonas salmonicida subsp. salmonicida: multidrug-resistance, interspecies exchanges, and plasmid reshaping.</title>
        <authorList>
            <person name="Vincent A.T."/>
            <person name="Trudel M.V."/>
            <person name="Paquet V.E."/>
            <person name="Boyle B."/>
            <person name="Tanaka K.H."/>
            <person name="Dallaire-Dufresne S."/>
            <person name="Daher R.K."/>
            <person name="Frenette M."/>
            <person name="Derome N."/>
            <person name="Charette S.J."/>
        </authorList>
    </citation>
    <scope>NUCLEOTIDE SEQUENCE</scope>
    <source>
        <strain evidence="1">2004-05MF26</strain>
        <plasmid evidence="1">pSN254b</plasmid>
    </source>
</reference>
<dbReference type="GeneID" id="57334942"/>
<sequence>MEKHNLKSGFSIYFADVHFEKQVYAFGSGLGFTSVIYAYSLGRDPEEAEKLALEKYDSDETKVKKVHVNLARSQDINRYTFPEQMAGFANAIQSHGIAVN</sequence>
<keyword evidence="1" id="KW-0614">Plasmid</keyword>
<dbReference type="EMBL" id="KJ909290">
    <property type="protein sequence ID" value="AIM49583.1"/>
    <property type="molecule type" value="Genomic_DNA"/>
</dbReference>
<name>A0A096Y687_AERSS</name>
<geneLocation type="plasmid" evidence="1">
    <name>pSN254b</name>
</geneLocation>
<dbReference type="AlphaFoldDB" id="A0A096Y687"/>
<dbReference type="GeneID" id="84238988"/>